<dbReference type="AlphaFoldDB" id="A0A660HMN6"/>
<gene>
    <name evidence="2" type="ORF">CWO85_00635</name>
</gene>
<dbReference type="GO" id="GO:0006260">
    <property type="term" value="P:DNA replication"/>
    <property type="evidence" value="ECO:0007669"/>
    <property type="project" value="TreeGrafter"/>
</dbReference>
<dbReference type="EMBL" id="CP025121">
    <property type="protein sequence ID" value="AYJ01046.1"/>
    <property type="molecule type" value="Genomic_DNA"/>
</dbReference>
<feature type="domain" description="IstB-like ATP-binding" evidence="1">
    <location>
        <begin position="103"/>
        <end position="226"/>
    </location>
</feature>
<dbReference type="GO" id="GO:0005524">
    <property type="term" value="F:ATP binding"/>
    <property type="evidence" value="ECO:0007669"/>
    <property type="project" value="InterPro"/>
</dbReference>
<dbReference type="KEGG" id="pzi:CWO85_00635"/>
<evidence type="ECO:0000313" key="3">
    <source>
        <dbReference type="Proteomes" id="UP000272462"/>
    </source>
</evidence>
<accession>A0A660HMN6</accession>
<evidence type="ECO:0000259" key="1">
    <source>
        <dbReference type="Pfam" id="PF01695"/>
    </source>
</evidence>
<dbReference type="InterPro" id="IPR002611">
    <property type="entry name" value="IstB_ATP-bd"/>
</dbReference>
<dbReference type="SUPFAM" id="SSF52540">
    <property type="entry name" value="P-loop containing nucleoside triphosphate hydrolases"/>
    <property type="match status" value="1"/>
</dbReference>
<dbReference type="Proteomes" id="UP000272462">
    <property type="component" value="Chromosome"/>
</dbReference>
<sequence length="271" mass="32660">MCPFEKLDFQKIKEFVQQHDETKNLKINDEDIIAVYNYLKNKDQKNCFGYQMILKTKPYISIIYKETSKSKQINLENNLYQKNILFHQNLNLDNIELKNFETQNSSTKEKALMQIKNIIKNFSNIKKGCYFHGKFGTGKTFLLKSLAKNLIKKNIPVLFIFMPDLTRQFKNTWNNSDILENKFNYLKNIPCLILDDFGSENMNIFFRDDIFLPLLYYRYEHNLPIFFSSNFDEKELQNYFNYNKDFHNEIKTLKIIRIIKKLTDFYNFDSY</sequence>
<evidence type="ECO:0000313" key="2">
    <source>
        <dbReference type="EMBL" id="AYJ01046.1"/>
    </source>
</evidence>
<dbReference type="PANTHER" id="PTHR30050">
    <property type="entry name" value="CHROMOSOMAL REPLICATION INITIATOR PROTEIN DNAA"/>
    <property type="match status" value="1"/>
</dbReference>
<dbReference type="Gene3D" id="3.40.50.300">
    <property type="entry name" value="P-loop containing nucleotide triphosphate hydrolases"/>
    <property type="match status" value="1"/>
</dbReference>
<reference evidence="2 3" key="1">
    <citation type="journal article" date="2018" name="BMC Genomics">
        <title>Comparative genome analysis of jujube witches'-broom Phytoplasma, an obligate pathogen that causes jujube witches'-broom disease.</title>
        <authorList>
            <person name="Wang J."/>
            <person name="Song L."/>
            <person name="Jiao Q."/>
            <person name="Yang S."/>
            <person name="Gao R."/>
            <person name="Lu X."/>
            <person name="Zhou G."/>
        </authorList>
    </citation>
    <scope>NUCLEOTIDE SEQUENCE [LARGE SCALE GENOMIC DNA]</scope>
    <source>
        <strain evidence="2">Jwb-nky</strain>
    </source>
</reference>
<organism evidence="2 3">
    <name type="scientific">Ziziphus jujuba witches'-broom phytoplasma</name>
    <dbReference type="NCBI Taxonomy" id="135727"/>
    <lineage>
        <taxon>Bacteria</taxon>
        <taxon>Bacillati</taxon>
        <taxon>Mycoplasmatota</taxon>
        <taxon>Mollicutes</taxon>
        <taxon>Acholeplasmatales</taxon>
        <taxon>Acholeplasmataceae</taxon>
        <taxon>Candidatus Phytoplasma</taxon>
        <taxon>16SrV (Elm yellows group)</taxon>
    </lineage>
</organism>
<dbReference type="InterPro" id="IPR027417">
    <property type="entry name" value="P-loop_NTPase"/>
</dbReference>
<dbReference type="RefSeq" id="WP_121463778.1">
    <property type="nucleotide sequence ID" value="NZ_CP025121.1"/>
</dbReference>
<proteinExistence type="predicted"/>
<dbReference type="OrthoDB" id="61127at2"/>
<dbReference type="PANTHER" id="PTHR30050:SF8">
    <property type="entry name" value="PRIMOSOMAL PROTEIN DNAI"/>
    <property type="match status" value="1"/>
</dbReference>
<name>A0A660HMN6_ZIZJU</name>
<dbReference type="CDD" id="cd00009">
    <property type="entry name" value="AAA"/>
    <property type="match status" value="1"/>
</dbReference>
<protein>
    <recommendedName>
        <fullName evidence="1">IstB-like ATP-binding domain-containing protein</fullName>
    </recommendedName>
</protein>
<dbReference type="Pfam" id="PF01695">
    <property type="entry name" value="IstB_IS21"/>
    <property type="match status" value="1"/>
</dbReference>
<keyword evidence="3" id="KW-1185">Reference proteome</keyword>